<accession>A0A9D4L1Z1</accession>
<evidence type="ECO:0000313" key="3">
    <source>
        <dbReference type="Proteomes" id="UP000828390"/>
    </source>
</evidence>
<organism evidence="2 3">
    <name type="scientific">Dreissena polymorpha</name>
    <name type="common">Zebra mussel</name>
    <name type="synonym">Mytilus polymorpha</name>
    <dbReference type="NCBI Taxonomy" id="45954"/>
    <lineage>
        <taxon>Eukaryota</taxon>
        <taxon>Metazoa</taxon>
        <taxon>Spiralia</taxon>
        <taxon>Lophotrochozoa</taxon>
        <taxon>Mollusca</taxon>
        <taxon>Bivalvia</taxon>
        <taxon>Autobranchia</taxon>
        <taxon>Heteroconchia</taxon>
        <taxon>Euheterodonta</taxon>
        <taxon>Imparidentia</taxon>
        <taxon>Neoheterodontei</taxon>
        <taxon>Myida</taxon>
        <taxon>Dreissenoidea</taxon>
        <taxon>Dreissenidae</taxon>
        <taxon>Dreissena</taxon>
    </lineage>
</organism>
<reference evidence="2" key="1">
    <citation type="journal article" date="2019" name="bioRxiv">
        <title>The Genome of the Zebra Mussel, Dreissena polymorpha: A Resource for Invasive Species Research.</title>
        <authorList>
            <person name="McCartney M.A."/>
            <person name="Auch B."/>
            <person name="Kono T."/>
            <person name="Mallez S."/>
            <person name="Zhang Y."/>
            <person name="Obille A."/>
            <person name="Becker A."/>
            <person name="Abrahante J.E."/>
            <person name="Garbe J."/>
            <person name="Badalamenti J.P."/>
            <person name="Herman A."/>
            <person name="Mangelson H."/>
            <person name="Liachko I."/>
            <person name="Sullivan S."/>
            <person name="Sone E.D."/>
            <person name="Koren S."/>
            <person name="Silverstein K.A.T."/>
            <person name="Beckman K.B."/>
            <person name="Gohl D.M."/>
        </authorList>
    </citation>
    <scope>NUCLEOTIDE SEQUENCE</scope>
    <source>
        <strain evidence="2">Duluth1</strain>
        <tissue evidence="2">Whole animal</tissue>
    </source>
</reference>
<feature type="region of interest" description="Disordered" evidence="1">
    <location>
        <begin position="1"/>
        <end position="61"/>
    </location>
</feature>
<evidence type="ECO:0000256" key="1">
    <source>
        <dbReference type="SAM" id="MobiDB-lite"/>
    </source>
</evidence>
<feature type="compositionally biased region" description="Basic residues" evidence="1">
    <location>
        <begin position="1"/>
        <end position="12"/>
    </location>
</feature>
<feature type="compositionally biased region" description="Acidic residues" evidence="1">
    <location>
        <begin position="52"/>
        <end position="61"/>
    </location>
</feature>
<comment type="caution">
    <text evidence="2">The sequence shown here is derived from an EMBL/GenBank/DDBJ whole genome shotgun (WGS) entry which is preliminary data.</text>
</comment>
<reference evidence="2" key="2">
    <citation type="submission" date="2020-11" db="EMBL/GenBank/DDBJ databases">
        <authorList>
            <person name="McCartney M.A."/>
            <person name="Auch B."/>
            <person name="Kono T."/>
            <person name="Mallez S."/>
            <person name="Becker A."/>
            <person name="Gohl D.M."/>
            <person name="Silverstein K.A.T."/>
            <person name="Koren S."/>
            <person name="Bechman K.B."/>
            <person name="Herman A."/>
            <person name="Abrahante J.E."/>
            <person name="Garbe J."/>
        </authorList>
    </citation>
    <scope>NUCLEOTIDE SEQUENCE</scope>
    <source>
        <strain evidence="2">Duluth1</strain>
        <tissue evidence="2">Whole animal</tissue>
    </source>
</reference>
<dbReference type="EMBL" id="JAIWYP010000003">
    <property type="protein sequence ID" value="KAH3849814.1"/>
    <property type="molecule type" value="Genomic_DNA"/>
</dbReference>
<dbReference type="AlphaFoldDB" id="A0A9D4L1Z1"/>
<evidence type="ECO:0000313" key="2">
    <source>
        <dbReference type="EMBL" id="KAH3849814.1"/>
    </source>
</evidence>
<gene>
    <name evidence="2" type="ORF">DPMN_092218</name>
</gene>
<proteinExistence type="predicted"/>
<name>A0A9D4L1Z1_DREPO</name>
<sequence length="61" mass="6759">MIPNQKRRRKSVHNTGKDGGDSAQSETGKSPFCTDYTMRRGNDYSNAGIIPEDLEGENEAQ</sequence>
<dbReference type="Proteomes" id="UP000828390">
    <property type="component" value="Unassembled WGS sequence"/>
</dbReference>
<protein>
    <submittedName>
        <fullName evidence="2">Uncharacterized protein</fullName>
    </submittedName>
</protein>
<keyword evidence="3" id="KW-1185">Reference proteome</keyword>